<sequence>IRVANGRQHSTRSTPFTASSNRRSFYLLLAGFNSTWRTWILMEQVTALYLWKAKQRSRHWRLWVHQNLQRRNQFGEYHHLLQEQRLDDGLSVVLLPIQDPV</sequence>
<reference evidence="1 2" key="1">
    <citation type="submission" date="2021-06" db="EMBL/GenBank/DDBJ databases">
        <authorList>
            <person name="Palmer J.M."/>
        </authorList>
    </citation>
    <scope>NUCLEOTIDE SEQUENCE [LARGE SCALE GENOMIC DNA]</scope>
    <source>
        <strain evidence="1 2">AS_MEX2019</strain>
        <tissue evidence="1">Muscle</tissue>
    </source>
</reference>
<protein>
    <submittedName>
        <fullName evidence="1">Uncharacterized protein</fullName>
    </submittedName>
</protein>
<dbReference type="EMBL" id="JAHRIP010035420">
    <property type="protein sequence ID" value="MEQ2293937.1"/>
    <property type="molecule type" value="Genomic_DNA"/>
</dbReference>
<comment type="caution">
    <text evidence="1">The sequence shown here is derived from an EMBL/GenBank/DDBJ whole genome shotgun (WGS) entry which is preliminary data.</text>
</comment>
<organism evidence="1 2">
    <name type="scientific">Ameca splendens</name>
    <dbReference type="NCBI Taxonomy" id="208324"/>
    <lineage>
        <taxon>Eukaryota</taxon>
        <taxon>Metazoa</taxon>
        <taxon>Chordata</taxon>
        <taxon>Craniata</taxon>
        <taxon>Vertebrata</taxon>
        <taxon>Euteleostomi</taxon>
        <taxon>Actinopterygii</taxon>
        <taxon>Neopterygii</taxon>
        <taxon>Teleostei</taxon>
        <taxon>Neoteleostei</taxon>
        <taxon>Acanthomorphata</taxon>
        <taxon>Ovalentaria</taxon>
        <taxon>Atherinomorphae</taxon>
        <taxon>Cyprinodontiformes</taxon>
        <taxon>Goodeidae</taxon>
        <taxon>Ameca</taxon>
    </lineage>
</organism>
<name>A0ABV0YJB6_9TELE</name>
<proteinExistence type="predicted"/>
<dbReference type="Proteomes" id="UP001469553">
    <property type="component" value="Unassembled WGS sequence"/>
</dbReference>
<keyword evidence="2" id="KW-1185">Reference proteome</keyword>
<evidence type="ECO:0000313" key="1">
    <source>
        <dbReference type="EMBL" id="MEQ2293937.1"/>
    </source>
</evidence>
<feature type="non-terminal residue" evidence="1">
    <location>
        <position position="1"/>
    </location>
</feature>
<evidence type="ECO:0000313" key="2">
    <source>
        <dbReference type="Proteomes" id="UP001469553"/>
    </source>
</evidence>
<gene>
    <name evidence="1" type="ORF">AMECASPLE_038564</name>
</gene>
<accession>A0ABV0YJB6</accession>